<evidence type="ECO:0000313" key="1">
    <source>
        <dbReference type="EMBL" id="PZO43995.1"/>
    </source>
</evidence>
<dbReference type="EMBL" id="QBMN01000021">
    <property type="protein sequence ID" value="PZO43995.1"/>
    <property type="molecule type" value="Genomic_DNA"/>
</dbReference>
<evidence type="ECO:0000313" key="2">
    <source>
        <dbReference type="Proteomes" id="UP000249081"/>
    </source>
</evidence>
<comment type="caution">
    <text evidence="1">The sequence shown here is derived from an EMBL/GenBank/DDBJ whole genome shotgun (WGS) entry which is preliminary data.</text>
</comment>
<name>A0A2W4YAT8_9CYAN</name>
<reference evidence="2" key="1">
    <citation type="submission" date="2018-04" db="EMBL/GenBank/DDBJ databases">
        <authorList>
            <person name="Cornet L."/>
        </authorList>
    </citation>
    <scope>NUCLEOTIDE SEQUENCE [LARGE SCALE GENOMIC DNA]</scope>
</reference>
<dbReference type="AlphaFoldDB" id="A0A2W4YAT8"/>
<gene>
    <name evidence="1" type="ORF">DCF17_04705</name>
</gene>
<dbReference type="Proteomes" id="UP000249081">
    <property type="component" value="Unassembled WGS sequence"/>
</dbReference>
<protein>
    <submittedName>
        <fullName evidence="1">Uncharacterized protein</fullName>
    </submittedName>
</protein>
<accession>A0A2W4YAT8</accession>
<proteinExistence type="predicted"/>
<reference evidence="1 2" key="2">
    <citation type="submission" date="2018-06" db="EMBL/GenBank/DDBJ databases">
        <title>Metagenomic assembly of (sub)arctic Cyanobacteria and their associated microbiome from non-axenic cultures.</title>
        <authorList>
            <person name="Baurain D."/>
        </authorList>
    </citation>
    <scope>NUCLEOTIDE SEQUENCE [LARGE SCALE GENOMIC DNA]</scope>
    <source>
        <strain evidence="1">ULC041bin1</strain>
    </source>
</reference>
<organism evidence="1 2">
    <name type="scientific">Shackletoniella antarctica</name>
    <dbReference type="NCBI Taxonomy" id="268115"/>
    <lineage>
        <taxon>Bacteria</taxon>
        <taxon>Bacillati</taxon>
        <taxon>Cyanobacteriota</taxon>
        <taxon>Cyanophyceae</taxon>
        <taxon>Oculatellales</taxon>
        <taxon>Oculatellaceae</taxon>
        <taxon>Shackletoniella</taxon>
    </lineage>
</organism>
<sequence>MAASPIVSAQVAPIADRLQTNLRRLATAAAAVIGLSAMAASASGSTPTLFNGTYLYGESPVAETLGAVYFVFEAKDGQVSGAIYQPSSSFDCVRGTVGNSALDLVITDAYDQTESPYSMALVGNSTVASTSGGGAPTQLEGMHAIATLSSLDYQLLATCTSR</sequence>